<organism evidence="1 2">
    <name type="scientific">Suillus luteus UH-Slu-Lm8-n1</name>
    <dbReference type="NCBI Taxonomy" id="930992"/>
    <lineage>
        <taxon>Eukaryota</taxon>
        <taxon>Fungi</taxon>
        <taxon>Dikarya</taxon>
        <taxon>Basidiomycota</taxon>
        <taxon>Agaricomycotina</taxon>
        <taxon>Agaricomycetes</taxon>
        <taxon>Agaricomycetidae</taxon>
        <taxon>Boletales</taxon>
        <taxon>Suillineae</taxon>
        <taxon>Suillaceae</taxon>
        <taxon>Suillus</taxon>
    </lineage>
</organism>
<protein>
    <submittedName>
        <fullName evidence="1">Uncharacterized protein</fullName>
    </submittedName>
</protein>
<dbReference type="InParanoid" id="A0A0D0A3S8"/>
<evidence type="ECO:0000313" key="2">
    <source>
        <dbReference type="Proteomes" id="UP000054485"/>
    </source>
</evidence>
<accession>A0A0D0A3S8</accession>
<proteinExistence type="predicted"/>
<dbReference type="HOGENOM" id="CLU_3015776_0_0_1"/>
<evidence type="ECO:0000313" key="1">
    <source>
        <dbReference type="EMBL" id="KIK36331.1"/>
    </source>
</evidence>
<dbReference type="AlphaFoldDB" id="A0A0D0A3S8"/>
<reference evidence="2" key="2">
    <citation type="submission" date="2015-01" db="EMBL/GenBank/DDBJ databases">
        <title>Evolutionary Origins and Diversification of the Mycorrhizal Mutualists.</title>
        <authorList>
            <consortium name="DOE Joint Genome Institute"/>
            <consortium name="Mycorrhizal Genomics Consortium"/>
            <person name="Kohler A."/>
            <person name="Kuo A."/>
            <person name="Nagy L.G."/>
            <person name="Floudas D."/>
            <person name="Copeland A."/>
            <person name="Barry K.W."/>
            <person name="Cichocki N."/>
            <person name="Veneault-Fourrey C."/>
            <person name="LaButti K."/>
            <person name="Lindquist E.A."/>
            <person name="Lipzen A."/>
            <person name="Lundell T."/>
            <person name="Morin E."/>
            <person name="Murat C."/>
            <person name="Riley R."/>
            <person name="Ohm R."/>
            <person name="Sun H."/>
            <person name="Tunlid A."/>
            <person name="Henrissat B."/>
            <person name="Grigoriev I.V."/>
            <person name="Hibbett D.S."/>
            <person name="Martin F."/>
        </authorList>
    </citation>
    <scope>NUCLEOTIDE SEQUENCE [LARGE SCALE GENOMIC DNA]</scope>
    <source>
        <strain evidence="2">UH-Slu-Lm8-n1</strain>
    </source>
</reference>
<dbReference type="EMBL" id="KN835538">
    <property type="protein sequence ID" value="KIK36331.1"/>
    <property type="molecule type" value="Genomic_DNA"/>
</dbReference>
<gene>
    <name evidence="1" type="ORF">CY34DRAFT_811380</name>
</gene>
<dbReference type="Proteomes" id="UP000054485">
    <property type="component" value="Unassembled WGS sequence"/>
</dbReference>
<name>A0A0D0A3S8_9AGAM</name>
<sequence>MAVAPSASAEKLETQYHALSEIRTWPWHRQYLPRRSKHNITHFLRAGHGHSIVSVR</sequence>
<keyword evidence="2" id="KW-1185">Reference proteome</keyword>
<reference evidence="1 2" key="1">
    <citation type="submission" date="2014-04" db="EMBL/GenBank/DDBJ databases">
        <authorList>
            <consortium name="DOE Joint Genome Institute"/>
            <person name="Kuo A."/>
            <person name="Ruytinx J."/>
            <person name="Rineau F."/>
            <person name="Colpaert J."/>
            <person name="Kohler A."/>
            <person name="Nagy L.G."/>
            <person name="Floudas D."/>
            <person name="Copeland A."/>
            <person name="Barry K.W."/>
            <person name="Cichocki N."/>
            <person name="Veneault-Fourrey C."/>
            <person name="LaButti K."/>
            <person name="Lindquist E.A."/>
            <person name="Lipzen A."/>
            <person name="Lundell T."/>
            <person name="Morin E."/>
            <person name="Murat C."/>
            <person name="Sun H."/>
            <person name="Tunlid A."/>
            <person name="Henrissat B."/>
            <person name="Grigoriev I.V."/>
            <person name="Hibbett D.S."/>
            <person name="Martin F."/>
            <person name="Nordberg H.P."/>
            <person name="Cantor M.N."/>
            <person name="Hua S.X."/>
        </authorList>
    </citation>
    <scope>NUCLEOTIDE SEQUENCE [LARGE SCALE GENOMIC DNA]</scope>
    <source>
        <strain evidence="1 2">UH-Slu-Lm8-n1</strain>
    </source>
</reference>